<evidence type="ECO:0000256" key="2">
    <source>
        <dbReference type="SAM" id="Phobius"/>
    </source>
</evidence>
<proteinExistence type="predicted"/>
<feature type="transmembrane region" description="Helical" evidence="2">
    <location>
        <begin position="66"/>
        <end position="89"/>
    </location>
</feature>
<sequence>MGRVESASNLRTSFYMRKLYPYRKLLMLLSVICILVSLLLVLESVLVFGTNHRYYSSPGLMVLSYFLAWIFIVVGLIGVKLSFVVHGYAPRRPIALTRPSSAPAWLEPTVFRPFHRHSIATIGNPLGLHPPPPPRYSSLSGILPLATPPRRDSNPNRRQQRPLTVAVTPMRVPTVSSNAAPPPYEPPAQPHQVV</sequence>
<reference evidence="3" key="1">
    <citation type="submission" date="2023-06" db="EMBL/GenBank/DDBJ databases">
        <title>Genomic analysis of the entomopathogenic nematode Steinernema hermaphroditum.</title>
        <authorList>
            <person name="Schwarz E.M."/>
            <person name="Heppert J.K."/>
            <person name="Baniya A."/>
            <person name="Schwartz H.T."/>
            <person name="Tan C.-H."/>
            <person name="Antoshechkin I."/>
            <person name="Sternberg P.W."/>
            <person name="Goodrich-Blair H."/>
            <person name="Dillman A.R."/>
        </authorList>
    </citation>
    <scope>NUCLEOTIDE SEQUENCE</scope>
    <source>
        <strain evidence="3">PS9179</strain>
        <tissue evidence="3">Whole animal</tissue>
    </source>
</reference>
<feature type="transmembrane region" description="Helical" evidence="2">
    <location>
        <begin position="25"/>
        <end position="46"/>
    </location>
</feature>
<evidence type="ECO:0000256" key="1">
    <source>
        <dbReference type="SAM" id="MobiDB-lite"/>
    </source>
</evidence>
<dbReference type="AlphaFoldDB" id="A0AA39ID62"/>
<keyword evidence="2" id="KW-0472">Membrane</keyword>
<keyword evidence="4" id="KW-1185">Reference proteome</keyword>
<organism evidence="3 4">
    <name type="scientific">Steinernema hermaphroditum</name>
    <dbReference type="NCBI Taxonomy" id="289476"/>
    <lineage>
        <taxon>Eukaryota</taxon>
        <taxon>Metazoa</taxon>
        <taxon>Ecdysozoa</taxon>
        <taxon>Nematoda</taxon>
        <taxon>Chromadorea</taxon>
        <taxon>Rhabditida</taxon>
        <taxon>Tylenchina</taxon>
        <taxon>Panagrolaimomorpha</taxon>
        <taxon>Strongyloidoidea</taxon>
        <taxon>Steinernematidae</taxon>
        <taxon>Steinernema</taxon>
    </lineage>
</organism>
<evidence type="ECO:0000313" key="3">
    <source>
        <dbReference type="EMBL" id="KAK0420849.1"/>
    </source>
</evidence>
<keyword evidence="2" id="KW-1133">Transmembrane helix</keyword>
<name>A0AA39ID62_9BILA</name>
<feature type="compositionally biased region" description="Pro residues" evidence="1">
    <location>
        <begin position="180"/>
        <end position="194"/>
    </location>
</feature>
<evidence type="ECO:0000313" key="4">
    <source>
        <dbReference type="Proteomes" id="UP001175271"/>
    </source>
</evidence>
<feature type="region of interest" description="Disordered" evidence="1">
    <location>
        <begin position="139"/>
        <end position="194"/>
    </location>
</feature>
<keyword evidence="2" id="KW-0812">Transmembrane</keyword>
<protein>
    <submittedName>
        <fullName evidence="3">Uncharacterized protein</fullName>
    </submittedName>
</protein>
<comment type="caution">
    <text evidence="3">The sequence shown here is derived from an EMBL/GenBank/DDBJ whole genome shotgun (WGS) entry which is preliminary data.</text>
</comment>
<accession>A0AA39ID62</accession>
<gene>
    <name evidence="3" type="ORF">QR680_014923</name>
</gene>
<dbReference type="Proteomes" id="UP001175271">
    <property type="component" value="Unassembled WGS sequence"/>
</dbReference>
<dbReference type="EMBL" id="JAUCMV010000002">
    <property type="protein sequence ID" value="KAK0420849.1"/>
    <property type="molecule type" value="Genomic_DNA"/>
</dbReference>